<dbReference type="GO" id="GO:0016616">
    <property type="term" value="F:oxidoreductase activity, acting on the CH-OH group of donors, NAD or NADP as acceptor"/>
    <property type="evidence" value="ECO:0007669"/>
    <property type="project" value="TreeGrafter"/>
</dbReference>
<reference evidence="1" key="2">
    <citation type="journal article" date="2019" name="IMA Fungus">
        <title>Genome sequencing and comparison of five Tilletia species to identify candidate genes for the detection of regulated species infecting wheat.</title>
        <authorList>
            <person name="Nguyen H.D.T."/>
            <person name="Sultana T."/>
            <person name="Kesanakurti P."/>
            <person name="Hambleton S."/>
        </authorList>
    </citation>
    <scope>NUCLEOTIDE SEQUENCE</scope>
    <source>
        <strain evidence="1">DAOMC 236416</strain>
    </source>
</reference>
<proteinExistence type="predicted"/>
<dbReference type="PANTHER" id="PTHR45458:SF1">
    <property type="entry name" value="SHORT CHAIN DEHYDROGENASE"/>
    <property type="match status" value="1"/>
</dbReference>
<protein>
    <recommendedName>
        <fullName evidence="3">NAD-dependent epimerase/dehydratase domain-containing protein</fullName>
    </recommendedName>
</protein>
<dbReference type="PRINTS" id="PR00081">
    <property type="entry name" value="GDHRDH"/>
</dbReference>
<dbReference type="InterPro" id="IPR052184">
    <property type="entry name" value="SDR_enzymes"/>
</dbReference>
<evidence type="ECO:0008006" key="3">
    <source>
        <dbReference type="Google" id="ProtNLM"/>
    </source>
</evidence>
<evidence type="ECO:0000313" key="2">
    <source>
        <dbReference type="Proteomes" id="UP000077521"/>
    </source>
</evidence>
<keyword evidence="2" id="KW-1185">Reference proteome</keyword>
<accession>A0A177TTK1</accession>
<name>A0A177TTK1_9BASI</name>
<dbReference type="SUPFAM" id="SSF51735">
    <property type="entry name" value="NAD(P)-binding Rossmann-fold domains"/>
    <property type="match status" value="1"/>
</dbReference>
<comment type="caution">
    <text evidence="1">The sequence shown here is derived from an EMBL/GenBank/DDBJ whole genome shotgun (WGS) entry which is preliminary data.</text>
</comment>
<dbReference type="InterPro" id="IPR036291">
    <property type="entry name" value="NAD(P)-bd_dom_sf"/>
</dbReference>
<gene>
    <name evidence="1" type="ORF">A4X13_0g1934</name>
</gene>
<dbReference type="Gene3D" id="3.40.50.720">
    <property type="entry name" value="NAD(P)-binding Rossmann-like Domain"/>
    <property type="match status" value="1"/>
</dbReference>
<reference evidence="1" key="1">
    <citation type="submission" date="2016-04" db="EMBL/GenBank/DDBJ databases">
        <authorList>
            <person name="Nguyen H.D."/>
            <person name="Samba Siva P."/>
            <person name="Cullis J."/>
            <person name="Levesque C.A."/>
            <person name="Hambleton S."/>
        </authorList>
    </citation>
    <scope>NUCLEOTIDE SEQUENCE</scope>
    <source>
        <strain evidence="1">DAOMC 236416</strain>
    </source>
</reference>
<evidence type="ECO:0000313" key="1">
    <source>
        <dbReference type="EMBL" id="KAE8258070.1"/>
    </source>
</evidence>
<dbReference type="AlphaFoldDB" id="A0A177TTK1"/>
<dbReference type="InterPro" id="IPR002347">
    <property type="entry name" value="SDR_fam"/>
</dbReference>
<organism evidence="1 2">
    <name type="scientific">Tilletia indica</name>
    <dbReference type="NCBI Taxonomy" id="43049"/>
    <lineage>
        <taxon>Eukaryota</taxon>
        <taxon>Fungi</taxon>
        <taxon>Dikarya</taxon>
        <taxon>Basidiomycota</taxon>
        <taxon>Ustilaginomycotina</taxon>
        <taxon>Exobasidiomycetes</taxon>
        <taxon>Tilletiales</taxon>
        <taxon>Tilletiaceae</taxon>
        <taxon>Tilletia</taxon>
    </lineage>
</organism>
<dbReference type="Proteomes" id="UP000077521">
    <property type="component" value="Unassembled WGS sequence"/>
</dbReference>
<dbReference type="EMBL" id="LWDF02000084">
    <property type="protein sequence ID" value="KAE8258070.1"/>
    <property type="molecule type" value="Genomic_DNA"/>
</dbReference>
<dbReference type="PANTHER" id="PTHR45458">
    <property type="entry name" value="SHORT-CHAIN DEHYDROGENASE/REDUCTASE SDR"/>
    <property type="match status" value="1"/>
</dbReference>
<sequence>MSQPKAIVIGASRGIGQGLVKKLASEGYDAYGTIRSEPTDDHTFQVDLNDSDAASVKKAASNFDSLDLLIVSGALAYAATYSEISPDEHRAFYNTNVIGPLAAAQAFLPALKKGKQKTIVIISSLAGSTGFQLQNARQPADKKLPLGKGPYSATKAAVNHLGIGLYNELGSEGFSVMLIHPGVVRTDMAASFIKNLESKPDSPIKAITVEESANGIIDVVKSHIATGKSDIRLVSYDGTDMAT</sequence>
<dbReference type="Pfam" id="PF00106">
    <property type="entry name" value="adh_short"/>
    <property type="match status" value="1"/>
</dbReference>